<dbReference type="Proteomes" id="UP000886885">
    <property type="component" value="Chromosome 8D"/>
</dbReference>
<dbReference type="Pfam" id="PF07738">
    <property type="entry name" value="Sad1_UNC"/>
    <property type="match status" value="2"/>
</dbReference>
<keyword evidence="7" id="KW-1185">Reference proteome</keyword>
<evidence type="ECO:0000256" key="1">
    <source>
        <dbReference type="ARBA" id="ARBA00004370"/>
    </source>
</evidence>
<evidence type="ECO:0000259" key="5">
    <source>
        <dbReference type="PROSITE" id="PS51469"/>
    </source>
</evidence>
<dbReference type="InterPro" id="IPR045119">
    <property type="entry name" value="SUN1-5"/>
</dbReference>
<evidence type="ECO:0000313" key="7">
    <source>
        <dbReference type="Proteomes" id="UP000886885"/>
    </source>
</evidence>
<dbReference type="PANTHER" id="PTHR12911">
    <property type="entry name" value="SAD1/UNC-84-LIKE PROTEIN-RELATED"/>
    <property type="match status" value="1"/>
</dbReference>
<dbReference type="PANTHER" id="PTHR12911:SF8">
    <property type="entry name" value="KLAROID PROTEIN-RELATED"/>
    <property type="match status" value="1"/>
</dbReference>
<dbReference type="OrthoDB" id="342281at2759"/>
<reference evidence="6" key="1">
    <citation type="journal article" date="2020" name="bioRxiv">
        <title>Hybrid origin of Populus tomentosa Carr. identified through genome sequencing and phylogenomic analysis.</title>
        <authorList>
            <person name="An X."/>
            <person name="Gao K."/>
            <person name="Chen Z."/>
            <person name="Li J."/>
            <person name="Yang X."/>
            <person name="Yang X."/>
            <person name="Zhou J."/>
            <person name="Guo T."/>
            <person name="Zhao T."/>
            <person name="Huang S."/>
            <person name="Miao D."/>
            <person name="Khan W.U."/>
            <person name="Rao P."/>
            <person name="Ye M."/>
            <person name="Lei B."/>
            <person name="Liao W."/>
            <person name="Wang J."/>
            <person name="Ji L."/>
            <person name="Li Y."/>
            <person name="Guo B."/>
            <person name="Mustafa N.S."/>
            <person name="Li S."/>
            <person name="Yun Q."/>
            <person name="Keller S.R."/>
            <person name="Mao J."/>
            <person name="Zhang R."/>
            <person name="Strauss S.H."/>
        </authorList>
    </citation>
    <scope>NUCLEOTIDE SEQUENCE</scope>
    <source>
        <strain evidence="6">GM15</strain>
        <tissue evidence="6">Leaf</tissue>
    </source>
</reference>
<evidence type="ECO:0000256" key="4">
    <source>
        <dbReference type="ARBA" id="ARBA00023136"/>
    </source>
</evidence>
<accession>A0A8X7Z8R2</accession>
<comment type="subcellular location">
    <subcellularLocation>
        <location evidence="1">Membrane</location>
    </subcellularLocation>
</comment>
<evidence type="ECO:0000256" key="2">
    <source>
        <dbReference type="ARBA" id="ARBA00022692"/>
    </source>
</evidence>
<dbReference type="GO" id="GO:0005635">
    <property type="term" value="C:nuclear envelope"/>
    <property type="evidence" value="ECO:0007669"/>
    <property type="project" value="UniProtKB-ARBA"/>
</dbReference>
<sequence length="545" mass="59716">MSGFFISIQHPSKISLSSLQFVQFPIRSNQAFFLQPPIKNPNYSEMSASTVSITANPASARGRPVVVSDKKSPSNNIELVVPSERRINGSGGGDDIVTAAASRDLSHHSIRGDAVLEWAAKDIVQVKKTSLTISPRRGRKVAATKAKRPLWMSLVRAFTKNFVFLLVLVGLVQLVRKLAVKSGDIDGASVGTQMGLREFDGRIAEMESMVKTAVKMIQVQVEVVDKKIESEVGGLRREMSRKIDDKGVILEGELRRLVERSEGLEKKIGELKAGDWLSKEDFEKFHEQFKKENGGEFGGSGVGLDDIMAYAREIVQKEIDKHAADGLGRVDYALATSGGMVVKHSDPYMAVRGANWFMKGGGVHPNADEMLKPSFGEPGKCFALKGGRGFVQFKLRSAIVPEAVTLEHIAKLLQYGTMVGDGCGDACTSNMMIRAYYGNGGDKSSVAYDRSTAPKDCQVSGWMQNPDLDSADDKEKMFLLTEFTYDLEKSNAQTFNVLDKTASGLVDTLRLDFTSNHGNPSLTCIYRLRVHGYEPDRASMTAIEP</sequence>
<dbReference type="GO" id="GO:0043495">
    <property type="term" value="F:protein-membrane adaptor activity"/>
    <property type="evidence" value="ECO:0007669"/>
    <property type="project" value="TreeGrafter"/>
</dbReference>
<comment type="caution">
    <text evidence="6">The sequence shown here is derived from an EMBL/GenBank/DDBJ whole genome shotgun (WGS) entry which is preliminary data.</text>
</comment>
<keyword evidence="3" id="KW-1133">Transmembrane helix</keyword>
<dbReference type="PROSITE" id="PS51469">
    <property type="entry name" value="SUN"/>
    <property type="match status" value="1"/>
</dbReference>
<evidence type="ECO:0000256" key="3">
    <source>
        <dbReference type="ARBA" id="ARBA00022989"/>
    </source>
</evidence>
<protein>
    <recommendedName>
        <fullName evidence="5">SUN domain-containing protein</fullName>
    </recommendedName>
</protein>
<keyword evidence="2" id="KW-0812">Transmembrane</keyword>
<dbReference type="GO" id="GO:0016020">
    <property type="term" value="C:membrane"/>
    <property type="evidence" value="ECO:0007669"/>
    <property type="project" value="UniProtKB-SubCell"/>
</dbReference>
<proteinExistence type="predicted"/>
<dbReference type="InterPro" id="IPR012919">
    <property type="entry name" value="SUN_dom"/>
</dbReference>
<name>A0A8X7Z8R2_POPTO</name>
<organism evidence="6 7">
    <name type="scientific">Populus tomentosa</name>
    <name type="common">Chinese white poplar</name>
    <dbReference type="NCBI Taxonomy" id="118781"/>
    <lineage>
        <taxon>Eukaryota</taxon>
        <taxon>Viridiplantae</taxon>
        <taxon>Streptophyta</taxon>
        <taxon>Embryophyta</taxon>
        <taxon>Tracheophyta</taxon>
        <taxon>Spermatophyta</taxon>
        <taxon>Magnoliopsida</taxon>
        <taxon>eudicotyledons</taxon>
        <taxon>Gunneridae</taxon>
        <taxon>Pentapetalae</taxon>
        <taxon>rosids</taxon>
        <taxon>fabids</taxon>
        <taxon>Malpighiales</taxon>
        <taxon>Salicaceae</taxon>
        <taxon>Saliceae</taxon>
        <taxon>Populus</taxon>
    </lineage>
</organism>
<gene>
    <name evidence="6" type="ORF">POTOM_030761</name>
</gene>
<dbReference type="AlphaFoldDB" id="A0A8X7Z8R2"/>
<feature type="domain" description="SUN" evidence="5">
    <location>
        <begin position="337"/>
        <end position="535"/>
    </location>
</feature>
<dbReference type="EMBL" id="JAAWWB010000016">
    <property type="protein sequence ID" value="KAG6763347.1"/>
    <property type="molecule type" value="Genomic_DNA"/>
</dbReference>
<keyword evidence="4" id="KW-0472">Membrane</keyword>
<evidence type="ECO:0000313" key="6">
    <source>
        <dbReference type="EMBL" id="KAG6763347.1"/>
    </source>
</evidence>